<reference evidence="1 2" key="1">
    <citation type="journal article" date="2012" name="J. Biotechnol.">
        <title>Insights into the completely annotated genome of Lactobacillus buchneri CD034, a strain isolated from stable grass silage.</title>
        <authorList>
            <person name="Heinl S."/>
            <person name="Wibberg D."/>
            <person name="Eikmeyer F."/>
            <person name="Szczepanowski R."/>
            <person name="Blom J."/>
            <person name="Linke B."/>
            <person name="Goesmann A."/>
            <person name="Grabherr R."/>
            <person name="Schwab H."/>
            <person name="Puhler A."/>
            <person name="Schluter A."/>
        </authorList>
    </citation>
    <scope>NUCLEOTIDE SEQUENCE [LARGE SCALE GENOMIC DNA]</scope>
    <source>
        <strain evidence="1 2">CD034</strain>
    </source>
</reference>
<dbReference type="AlphaFoldDB" id="J9W2U2"/>
<dbReference type="NCBIfam" id="TIGR01637">
    <property type="entry name" value="phage_arpU"/>
    <property type="match status" value="1"/>
</dbReference>
<dbReference type="EMBL" id="CP003043">
    <property type="protein sequence ID" value="AFR99986.1"/>
    <property type="molecule type" value="Genomic_DNA"/>
</dbReference>
<evidence type="ECO:0000313" key="2">
    <source>
        <dbReference type="Proteomes" id="UP000007332"/>
    </source>
</evidence>
<keyword evidence="2" id="KW-1185">Reference proteome</keyword>
<proteinExistence type="predicted"/>
<name>J9W2U2_LENBU</name>
<dbReference type="eggNOG" id="ENOG503333C">
    <property type="taxonomic scope" value="Bacteria"/>
</dbReference>
<dbReference type="InterPro" id="IPR006524">
    <property type="entry name" value="ArpU-like"/>
</dbReference>
<accession>J9W2U2</accession>
<sequence length="162" mass="18264">MSGLDNQMDSLFPQIDKDKTVENCKHFLGSVFPRMLRISGLTSANYDAMIADLKSPTMDGMPKSPTTLNNADTTIVRRAYAQQIVKRTVEAIGRCNNVGKELLSMRYLDNYTDTMCYMSIGYSRSHYFDHIKPGALLQFADAYLLDDLHIYKSDSNQTQSGL</sequence>
<organism evidence="1 2">
    <name type="scientific">Lentilactobacillus buchneri subsp. silagei CD034</name>
    <dbReference type="NCBI Taxonomy" id="1071400"/>
    <lineage>
        <taxon>Bacteria</taxon>
        <taxon>Bacillati</taxon>
        <taxon>Bacillota</taxon>
        <taxon>Bacilli</taxon>
        <taxon>Lactobacillales</taxon>
        <taxon>Lactobacillaceae</taxon>
        <taxon>Lentilactobacillus</taxon>
        <taxon>Lentilactobacillus buchneri subsp. silagei</taxon>
    </lineage>
</organism>
<dbReference type="PATRIC" id="fig|1071400.3.peg.896"/>
<evidence type="ECO:0000313" key="1">
    <source>
        <dbReference type="EMBL" id="AFR99986.1"/>
    </source>
</evidence>
<dbReference type="STRING" id="1071400.LBUCD034_0940"/>
<dbReference type="Proteomes" id="UP000007332">
    <property type="component" value="Chromosome"/>
</dbReference>
<dbReference type="HOGENOM" id="CLU_121875_2_0_9"/>
<gene>
    <name evidence="1" type="primary">arpU</name>
    <name evidence="1" type="ORF">LBUCD034_0940</name>
</gene>
<protein>
    <submittedName>
        <fullName evidence="1">Putative autolysin regulatory protein</fullName>
    </submittedName>
</protein>
<dbReference type="KEGG" id="lbn:LBUCD034_0940"/>